<keyword evidence="6" id="KW-1185">Reference proteome</keyword>
<dbReference type="OrthoDB" id="9445at2157"/>
<evidence type="ECO:0000313" key="5">
    <source>
        <dbReference type="EMBL" id="SMH70650.1"/>
    </source>
</evidence>
<dbReference type="AlphaFoldDB" id="A0A2H1FD12"/>
<dbReference type="InterPro" id="IPR024909">
    <property type="entry name" value="Cys-tRNA/MSH_ligase"/>
</dbReference>
<dbReference type="EMBL" id="LT841358">
    <property type="protein sequence ID" value="SMH70650.1"/>
    <property type="molecule type" value="Genomic_DNA"/>
</dbReference>
<dbReference type="Gene3D" id="3.40.50.620">
    <property type="entry name" value="HUPs"/>
    <property type="match status" value="1"/>
</dbReference>
<reference evidence="6" key="1">
    <citation type="submission" date="2017-03" db="EMBL/GenBank/DDBJ databases">
        <authorList>
            <person name="Herbold C."/>
        </authorList>
    </citation>
    <scope>NUCLEOTIDE SEQUENCE [LARGE SCALE GENOMIC DNA]</scope>
</reference>
<evidence type="ECO:0000256" key="3">
    <source>
        <dbReference type="ARBA" id="ARBA00022840"/>
    </source>
</evidence>
<dbReference type="Proteomes" id="UP000230607">
    <property type="component" value="Chromosome 1"/>
</dbReference>
<dbReference type="SUPFAM" id="SSF52374">
    <property type="entry name" value="Nucleotidylyl transferase"/>
    <property type="match status" value="1"/>
</dbReference>
<dbReference type="PANTHER" id="PTHR10890">
    <property type="entry name" value="CYSTEINYL-TRNA SYNTHETASE"/>
    <property type="match status" value="1"/>
</dbReference>
<proteinExistence type="predicted"/>
<sequence>MLKLYNSFSLSKEDFVPFEKNLVKMFICGPTVYDYTHLGHARIFLVYDLLCRCLNDQGFKTDVLVNLTDINQNVFDKAKENLTTYKDVAKFYASAFVVTLQSLGIQSVNKLAYVSDYVSSMEVQIRKLLQKKIAYMAHGNVYLDVSQAQNYGKISQQTRDQLNLHRLDIGPGKKNQEDVMLWNCTDYFDFSWESEFGKGVPWWHMQDTAVAVENFGDNYDIHGGARELIYPHHEAHLAQYQLLSGSKQPVKAWVHVGLVLSGGEKMSKSLGNVVWVQDLIKKYDSDLIRLYILSKHYRDDMNFSENDLVMNKSLLDLIRLTALRVSDTTHDTISNLIHDFMESLNDDLDSPTALAKLEKICIKVKNGKSITQIDFNRLCKVLGIKYDSTNRVQ</sequence>
<name>A0A2H1FD12_9ARCH</name>
<keyword evidence="2" id="KW-0547">Nucleotide-binding</keyword>
<evidence type="ECO:0000256" key="1">
    <source>
        <dbReference type="ARBA" id="ARBA00022598"/>
    </source>
</evidence>
<dbReference type="EC" id="6.1.1.16" evidence="5"/>
<keyword evidence="1 5" id="KW-0436">Ligase</keyword>
<dbReference type="InterPro" id="IPR032678">
    <property type="entry name" value="tRNA-synt_1_cat_dom"/>
</dbReference>
<feature type="domain" description="tRNA synthetases class I catalytic" evidence="4">
    <location>
        <begin position="15"/>
        <end position="310"/>
    </location>
</feature>
<dbReference type="PANTHER" id="PTHR10890:SF3">
    <property type="entry name" value="CYSTEINE--TRNA LIGASE, CYTOPLASMIC"/>
    <property type="match status" value="1"/>
</dbReference>
<gene>
    <name evidence="5" type="primary">cysS</name>
    <name evidence="5" type="ORF">NCS_10457</name>
</gene>
<dbReference type="PRINTS" id="PR00983">
    <property type="entry name" value="TRNASYNTHCYS"/>
</dbReference>
<keyword evidence="3" id="KW-0067">ATP-binding</keyword>
<accession>A0A2H1FD12</accession>
<dbReference type="Pfam" id="PF01406">
    <property type="entry name" value="tRNA-synt_1e"/>
    <property type="match status" value="1"/>
</dbReference>
<protein>
    <submittedName>
        <fullName evidence="5">Cysteine--tRNA ligase</fullName>
        <ecNumber evidence="5">6.1.1.16</ecNumber>
    </submittedName>
</protein>
<dbReference type="RefSeq" id="WP_157926757.1">
    <property type="nucleotide sequence ID" value="NZ_LT841358.1"/>
</dbReference>
<evidence type="ECO:0000313" key="6">
    <source>
        <dbReference type="Proteomes" id="UP000230607"/>
    </source>
</evidence>
<dbReference type="GO" id="GO:0005524">
    <property type="term" value="F:ATP binding"/>
    <property type="evidence" value="ECO:0007669"/>
    <property type="project" value="UniProtKB-KW"/>
</dbReference>
<evidence type="ECO:0000259" key="4">
    <source>
        <dbReference type="Pfam" id="PF01406"/>
    </source>
</evidence>
<organism evidence="5 6">
    <name type="scientific">Candidatus Nitrosotalea okcheonensis</name>
    <dbReference type="NCBI Taxonomy" id="1903276"/>
    <lineage>
        <taxon>Archaea</taxon>
        <taxon>Nitrososphaerota</taxon>
        <taxon>Nitrososphaeria</taxon>
        <taxon>Nitrosotaleales</taxon>
        <taxon>Nitrosotaleaceae</taxon>
        <taxon>Nitrosotalea</taxon>
    </lineage>
</organism>
<dbReference type="GO" id="GO:0005737">
    <property type="term" value="C:cytoplasm"/>
    <property type="evidence" value="ECO:0007669"/>
    <property type="project" value="TreeGrafter"/>
</dbReference>
<evidence type="ECO:0000256" key="2">
    <source>
        <dbReference type="ARBA" id="ARBA00022741"/>
    </source>
</evidence>
<dbReference type="GO" id="GO:0006423">
    <property type="term" value="P:cysteinyl-tRNA aminoacylation"/>
    <property type="evidence" value="ECO:0007669"/>
    <property type="project" value="TreeGrafter"/>
</dbReference>
<dbReference type="InterPro" id="IPR014729">
    <property type="entry name" value="Rossmann-like_a/b/a_fold"/>
</dbReference>
<dbReference type="GO" id="GO:0004817">
    <property type="term" value="F:cysteine-tRNA ligase activity"/>
    <property type="evidence" value="ECO:0007669"/>
    <property type="project" value="UniProtKB-EC"/>
</dbReference>